<dbReference type="AlphaFoldDB" id="A0AAE3LMW5"/>
<dbReference type="InterPro" id="IPR019646">
    <property type="entry name" value="Aminoglyc_AdlTrfase"/>
</dbReference>
<accession>A0AAE3LMW5</accession>
<dbReference type="EMBL" id="JAOUSF010000002">
    <property type="protein sequence ID" value="MCU9613212.1"/>
    <property type="molecule type" value="Genomic_DNA"/>
</dbReference>
<dbReference type="RefSeq" id="WP_263072423.1">
    <property type="nucleotide sequence ID" value="NZ_JAOUSF010000002.1"/>
</dbReference>
<name>A0AAE3LMW5_9BACI</name>
<dbReference type="Proteomes" id="UP001209318">
    <property type="component" value="Unassembled WGS sequence"/>
</dbReference>
<keyword evidence="2" id="KW-1185">Reference proteome</keyword>
<evidence type="ECO:0000313" key="1">
    <source>
        <dbReference type="EMBL" id="MCU9613212.1"/>
    </source>
</evidence>
<sequence>MLNTLSTIANNLNNKQITWALGGSLLLKFHQLVEAPNDIDILIEENHAHTINKILSTLGTTKEAIHTPPFRTKQFLKFQIQATSVDVMGGFAIEHQEGIFQLPFTEASIVEHRTINGIEIPLSALEDWWILYSLMPGKQEKANLLENHLRENGVKHKSILEKALKQSLPTELKNKVLSLLR</sequence>
<dbReference type="InterPro" id="IPR043519">
    <property type="entry name" value="NT_sf"/>
</dbReference>
<organism evidence="1 2">
    <name type="scientific">Perspicuibacillus lycopersici</name>
    <dbReference type="NCBI Taxonomy" id="1325689"/>
    <lineage>
        <taxon>Bacteria</taxon>
        <taxon>Bacillati</taxon>
        <taxon>Bacillota</taxon>
        <taxon>Bacilli</taxon>
        <taxon>Bacillales</taxon>
        <taxon>Bacillaceae</taxon>
        <taxon>Perspicuibacillus</taxon>
    </lineage>
</organism>
<dbReference type="SUPFAM" id="SSF81301">
    <property type="entry name" value="Nucleotidyltransferase"/>
    <property type="match status" value="1"/>
</dbReference>
<dbReference type="Gene3D" id="3.30.460.40">
    <property type="match status" value="1"/>
</dbReference>
<protein>
    <submittedName>
        <fullName evidence="1">Uncharacterized protein</fullName>
    </submittedName>
</protein>
<comment type="caution">
    <text evidence="1">The sequence shown here is derived from an EMBL/GenBank/DDBJ whole genome shotgun (WGS) entry which is preliminary data.</text>
</comment>
<proteinExistence type="predicted"/>
<dbReference type="Pfam" id="PF10706">
    <property type="entry name" value="Aminoglyc_resit"/>
    <property type="match status" value="1"/>
</dbReference>
<evidence type="ECO:0000313" key="2">
    <source>
        <dbReference type="Proteomes" id="UP001209318"/>
    </source>
</evidence>
<gene>
    <name evidence="1" type="ORF">OEV98_06560</name>
</gene>
<reference evidence="1" key="1">
    <citation type="submission" date="2022-10" db="EMBL/GenBank/DDBJ databases">
        <title>Description of Fervidibacillus gen. nov. in the family Fervidibacillaceae fam. nov. with two species, Fervidibacillus albus sp. nov., and Fervidibacillus halotolerans sp. nov., isolated from tidal flat sediments.</title>
        <authorList>
            <person name="Kwon K.K."/>
            <person name="Yang S.-H."/>
        </authorList>
    </citation>
    <scope>NUCLEOTIDE SEQUENCE</scope>
    <source>
        <strain evidence="1">JCM 19140</strain>
    </source>
</reference>